<protein>
    <recommendedName>
        <fullName evidence="5">Leucine Rich repeat-containing protein</fullName>
    </recommendedName>
</protein>
<evidence type="ECO:0008006" key="5">
    <source>
        <dbReference type="Google" id="ProtNLM"/>
    </source>
</evidence>
<organism evidence="2 3">
    <name type="scientific">Flavobacterium granuli</name>
    <dbReference type="NCBI Taxonomy" id="280093"/>
    <lineage>
        <taxon>Bacteria</taxon>
        <taxon>Pseudomonadati</taxon>
        <taxon>Bacteroidota</taxon>
        <taxon>Flavobacteriia</taxon>
        <taxon>Flavobacteriales</taxon>
        <taxon>Flavobacteriaceae</taxon>
        <taxon>Flavobacterium</taxon>
    </lineage>
</organism>
<dbReference type="EMBL" id="FQWO01000005">
    <property type="protein sequence ID" value="SHG90062.1"/>
    <property type="molecule type" value="Genomic_DNA"/>
</dbReference>
<dbReference type="Proteomes" id="UP000184384">
    <property type="component" value="Unassembled WGS sequence"/>
</dbReference>
<dbReference type="EMBL" id="PVUB01000005">
    <property type="protein sequence ID" value="PRZ23316.1"/>
    <property type="molecule type" value="Genomic_DNA"/>
</dbReference>
<evidence type="ECO:0000313" key="1">
    <source>
        <dbReference type="EMBL" id="PRZ23316.1"/>
    </source>
</evidence>
<evidence type="ECO:0000313" key="2">
    <source>
        <dbReference type="EMBL" id="SHG90062.1"/>
    </source>
</evidence>
<dbReference type="Gene3D" id="3.80.10.10">
    <property type="entry name" value="Ribonuclease Inhibitor"/>
    <property type="match status" value="1"/>
</dbReference>
<reference evidence="1 4" key="3">
    <citation type="submission" date="2018-03" db="EMBL/GenBank/DDBJ databases">
        <title>Genomic Encyclopedia of Archaeal and Bacterial Type Strains, Phase II (KMG-II): from individual species to whole genera.</title>
        <authorList>
            <person name="Goeker M."/>
        </authorList>
    </citation>
    <scope>NUCLEOTIDE SEQUENCE [LARGE SCALE GENOMIC DNA]</scope>
    <source>
        <strain evidence="1 4">DSM 17797</strain>
    </source>
</reference>
<dbReference type="SUPFAM" id="SSF52047">
    <property type="entry name" value="RNI-like"/>
    <property type="match status" value="1"/>
</dbReference>
<accession>A0A1M5NKN6</accession>
<reference evidence="2" key="1">
    <citation type="submission" date="2016-11" db="EMBL/GenBank/DDBJ databases">
        <authorList>
            <person name="Jaros S."/>
            <person name="Januszkiewicz K."/>
            <person name="Wedrychowicz H."/>
        </authorList>
    </citation>
    <scope>NUCLEOTIDE SEQUENCE [LARGE SCALE GENOMIC DNA]</scope>
    <source>
        <strain evidence="2">DSM 19729</strain>
    </source>
</reference>
<keyword evidence="4" id="KW-1185">Reference proteome</keyword>
<dbReference type="InterPro" id="IPR032675">
    <property type="entry name" value="LRR_dom_sf"/>
</dbReference>
<sequence length="193" mass="22777">MTEIGCILLNCWSLMRSTMKLSKEEKKFWQRHYRIEKAEDIPERWVVFKEVDSDCDDEFFYFFSLRVKSIVEFHLKESLVTDEGVKYICGFKELSSLYLRNHDGITKASIPYFNQMKDLKSLNITKTKITLSDLCENLNNQNLRELFLSSEETEENILEKGFLMKERMPNCNIYLDTSFTTDVSGKAIKPIFD</sequence>
<name>A0A1M5NKN6_9FLAO</name>
<proteinExistence type="predicted"/>
<evidence type="ECO:0000313" key="4">
    <source>
        <dbReference type="Proteomes" id="UP000237771"/>
    </source>
</evidence>
<evidence type="ECO:0000313" key="3">
    <source>
        <dbReference type="Proteomes" id="UP000184384"/>
    </source>
</evidence>
<reference evidence="3" key="2">
    <citation type="submission" date="2016-11" db="EMBL/GenBank/DDBJ databases">
        <authorList>
            <person name="Varghese N."/>
            <person name="Submissions S."/>
        </authorList>
    </citation>
    <scope>NUCLEOTIDE SEQUENCE [LARGE SCALE GENOMIC DNA]</scope>
    <source>
        <strain evidence="3">DSM 19729</strain>
    </source>
</reference>
<dbReference type="AlphaFoldDB" id="A0A1M5NKN6"/>
<dbReference type="Proteomes" id="UP000237771">
    <property type="component" value="Unassembled WGS sequence"/>
</dbReference>
<gene>
    <name evidence="1" type="ORF">BC624_10538</name>
    <name evidence="2" type="ORF">SAMN05443373_10538</name>
</gene>